<dbReference type="PANTHER" id="PTHR24559:SF444">
    <property type="entry name" value="REVERSE TRANSCRIPTASE DOMAIN-CONTAINING PROTEIN"/>
    <property type="match status" value="1"/>
</dbReference>
<dbReference type="VEuPathDB" id="ToxoDB:ENH_00070250"/>
<dbReference type="CDD" id="cd01647">
    <property type="entry name" value="RT_LTR"/>
    <property type="match status" value="1"/>
</dbReference>
<dbReference type="Proteomes" id="UP000030754">
    <property type="component" value="Unassembled WGS sequence"/>
</dbReference>
<dbReference type="InterPro" id="IPR053134">
    <property type="entry name" value="RNA-dir_DNA_polymerase"/>
</dbReference>
<name>U6MKC9_9EIME</name>
<dbReference type="PANTHER" id="PTHR24559">
    <property type="entry name" value="TRANSPOSON TY3-I GAG-POL POLYPROTEIN"/>
    <property type="match status" value="1"/>
</dbReference>
<accession>U6MKC9</accession>
<evidence type="ECO:0000313" key="1">
    <source>
        <dbReference type="EMBL" id="CDJ64476.1"/>
    </source>
</evidence>
<dbReference type="InterPro" id="IPR043128">
    <property type="entry name" value="Rev_trsase/Diguanyl_cyclase"/>
</dbReference>
<dbReference type="SUPFAM" id="SSF56672">
    <property type="entry name" value="DNA/RNA polymerases"/>
    <property type="match status" value="1"/>
</dbReference>
<dbReference type="OrthoDB" id="2013610at2759"/>
<dbReference type="InterPro" id="IPR043502">
    <property type="entry name" value="DNA/RNA_pol_sf"/>
</dbReference>
<organism evidence="1 2">
    <name type="scientific">Eimeria necatrix</name>
    <dbReference type="NCBI Taxonomy" id="51315"/>
    <lineage>
        <taxon>Eukaryota</taxon>
        <taxon>Sar</taxon>
        <taxon>Alveolata</taxon>
        <taxon>Apicomplexa</taxon>
        <taxon>Conoidasida</taxon>
        <taxon>Coccidia</taxon>
        <taxon>Eucoccidiorida</taxon>
        <taxon>Eimeriorina</taxon>
        <taxon>Eimeriidae</taxon>
        <taxon>Eimeria</taxon>
    </lineage>
</organism>
<reference evidence="1" key="1">
    <citation type="submission" date="2013-10" db="EMBL/GenBank/DDBJ databases">
        <title>Genomic analysis of the causative agents of coccidiosis in chickens.</title>
        <authorList>
            <person name="Reid A.J."/>
            <person name="Blake D."/>
            <person name="Billington K."/>
            <person name="Browne H."/>
            <person name="Dunn M."/>
            <person name="Hung S."/>
            <person name="Kawahara F."/>
            <person name="Miranda-Saavedra D."/>
            <person name="Mourier T."/>
            <person name="Nagra H."/>
            <person name="Otto T.D."/>
            <person name="Rawlings N."/>
            <person name="Sanchez A."/>
            <person name="Sanders M."/>
            <person name="Subramaniam C."/>
            <person name="Tay Y."/>
            <person name="Dear P."/>
            <person name="Doerig C."/>
            <person name="Gruber A."/>
            <person name="Parkinson J."/>
            <person name="Shirley M."/>
            <person name="Wan K.L."/>
            <person name="Berriman M."/>
            <person name="Tomley F."/>
            <person name="Pain A."/>
        </authorList>
    </citation>
    <scope>NUCLEOTIDE SEQUENCE [LARGE SCALE GENOMIC DNA]</scope>
    <source>
        <strain evidence="1">Houghton</strain>
    </source>
</reference>
<gene>
    <name evidence="1" type="ORF">ENH_00070250</name>
</gene>
<dbReference type="Gene3D" id="3.10.10.10">
    <property type="entry name" value="HIV Type 1 Reverse Transcriptase, subunit A, domain 1"/>
    <property type="match status" value="1"/>
</dbReference>
<reference evidence="1" key="2">
    <citation type="submission" date="2013-10" db="EMBL/GenBank/DDBJ databases">
        <authorList>
            <person name="Aslett M."/>
        </authorList>
    </citation>
    <scope>NUCLEOTIDE SEQUENCE [LARGE SCALE GENOMIC DNA]</scope>
    <source>
        <strain evidence="1">Houghton</strain>
    </source>
</reference>
<sequence>MSAEEAAIFLRPPPRRCKSHAKTKAKGRITSLVRQAAADTNDLRTPLHCLHLLLALPEAGSAVPLRLSDEWQGALCCALIGNQPTSSGWGSPLASTASVAAESDEGSPWPMAKLEHTLFDEWITSPEAEDIPCEVAQVLQEYRAVFPNTLPKGLPPKCLHDHHILLVPGKLPARSAIYHVTPNQLTFHKQEIPELSDSGWVGPTYSPICSRTIMVDKRDDGSRERKMRMVVNYQALNVLTIAPDFPLPPIQTILELLGGAKYFSTLDLEAGFHQRRMAKEDRWKKAFRSVLGLFEY</sequence>
<dbReference type="AlphaFoldDB" id="U6MKC9"/>
<keyword evidence="2" id="KW-1185">Reference proteome</keyword>
<dbReference type="RefSeq" id="XP_013432943.1">
    <property type="nucleotide sequence ID" value="XM_013577489.1"/>
</dbReference>
<dbReference type="GeneID" id="25477158"/>
<evidence type="ECO:0000313" key="2">
    <source>
        <dbReference type="Proteomes" id="UP000030754"/>
    </source>
</evidence>
<proteinExistence type="predicted"/>
<dbReference type="EMBL" id="HG722954">
    <property type="protein sequence ID" value="CDJ64476.1"/>
    <property type="molecule type" value="Genomic_DNA"/>
</dbReference>
<dbReference type="Gene3D" id="3.30.70.270">
    <property type="match status" value="1"/>
</dbReference>
<protein>
    <submittedName>
        <fullName evidence="1">OSJNBa0079C19.6 protein, related</fullName>
    </submittedName>
</protein>